<dbReference type="Proteomes" id="UP000054270">
    <property type="component" value="Unassembled WGS sequence"/>
</dbReference>
<accession>A0A0D2L6Z2</accession>
<name>A0A0D2L6Z2_HYPSF</name>
<keyword evidence="2" id="KW-1185">Reference proteome</keyword>
<organism evidence="1 2">
    <name type="scientific">Hypholoma sublateritium (strain FD-334 SS-4)</name>
    <dbReference type="NCBI Taxonomy" id="945553"/>
    <lineage>
        <taxon>Eukaryota</taxon>
        <taxon>Fungi</taxon>
        <taxon>Dikarya</taxon>
        <taxon>Basidiomycota</taxon>
        <taxon>Agaricomycotina</taxon>
        <taxon>Agaricomycetes</taxon>
        <taxon>Agaricomycetidae</taxon>
        <taxon>Agaricales</taxon>
        <taxon>Agaricineae</taxon>
        <taxon>Strophariaceae</taxon>
        <taxon>Hypholoma</taxon>
    </lineage>
</organism>
<sequence>MSSFTHHEQVVRESSASCVSSADCEYGEAAGKAHGYNALMQQETRRVREECGKSKAIRPNEATWAISVVGAGPGAMSGASERGRRGRCLWHRSSSGLCAWRWPRNPRLNSLSVMSRQAGSAYYRR</sequence>
<evidence type="ECO:0000313" key="2">
    <source>
        <dbReference type="Proteomes" id="UP000054270"/>
    </source>
</evidence>
<dbReference type="AlphaFoldDB" id="A0A0D2L6Z2"/>
<gene>
    <name evidence="1" type="ORF">HYPSUDRAFT_40579</name>
</gene>
<reference evidence="2" key="1">
    <citation type="submission" date="2014-04" db="EMBL/GenBank/DDBJ databases">
        <title>Evolutionary Origins and Diversification of the Mycorrhizal Mutualists.</title>
        <authorList>
            <consortium name="DOE Joint Genome Institute"/>
            <consortium name="Mycorrhizal Genomics Consortium"/>
            <person name="Kohler A."/>
            <person name="Kuo A."/>
            <person name="Nagy L.G."/>
            <person name="Floudas D."/>
            <person name="Copeland A."/>
            <person name="Barry K.W."/>
            <person name="Cichocki N."/>
            <person name="Veneault-Fourrey C."/>
            <person name="LaButti K."/>
            <person name="Lindquist E.A."/>
            <person name="Lipzen A."/>
            <person name="Lundell T."/>
            <person name="Morin E."/>
            <person name="Murat C."/>
            <person name="Riley R."/>
            <person name="Ohm R."/>
            <person name="Sun H."/>
            <person name="Tunlid A."/>
            <person name="Henrissat B."/>
            <person name="Grigoriev I.V."/>
            <person name="Hibbett D.S."/>
            <person name="Martin F."/>
        </authorList>
    </citation>
    <scope>NUCLEOTIDE SEQUENCE [LARGE SCALE GENOMIC DNA]</scope>
    <source>
        <strain evidence="2">FD-334 SS-4</strain>
    </source>
</reference>
<evidence type="ECO:0000313" key="1">
    <source>
        <dbReference type="EMBL" id="KJA22792.1"/>
    </source>
</evidence>
<dbReference type="EMBL" id="KN817547">
    <property type="protein sequence ID" value="KJA22792.1"/>
    <property type="molecule type" value="Genomic_DNA"/>
</dbReference>
<protein>
    <submittedName>
        <fullName evidence="1">Uncharacterized protein</fullName>
    </submittedName>
</protein>
<proteinExistence type="predicted"/>